<dbReference type="Pfam" id="PF23414">
    <property type="entry name" value="Beta-prop_EML_2"/>
    <property type="match status" value="1"/>
</dbReference>
<dbReference type="InterPro" id="IPR019775">
    <property type="entry name" value="WD40_repeat_CS"/>
</dbReference>
<feature type="repeat" description="WD" evidence="3">
    <location>
        <begin position="643"/>
        <end position="684"/>
    </location>
</feature>
<dbReference type="PANTHER" id="PTHR19848">
    <property type="entry name" value="WD40 REPEAT PROTEIN"/>
    <property type="match status" value="1"/>
</dbReference>
<feature type="repeat" description="WD" evidence="3">
    <location>
        <begin position="559"/>
        <end position="600"/>
    </location>
</feature>
<feature type="domain" description="vWA-MoxR associated protein N-terminal HTH" evidence="6">
    <location>
        <begin position="1"/>
        <end position="84"/>
    </location>
</feature>
<feature type="repeat" description="WD" evidence="3">
    <location>
        <begin position="601"/>
        <end position="642"/>
    </location>
</feature>
<feature type="repeat" description="WD" evidence="3">
    <location>
        <begin position="1105"/>
        <end position="1146"/>
    </location>
</feature>
<organism evidence="7 8">
    <name type="scientific">Myxacorys almedinensis A</name>
    <dbReference type="NCBI Taxonomy" id="2690445"/>
    <lineage>
        <taxon>Bacteria</taxon>
        <taxon>Bacillati</taxon>
        <taxon>Cyanobacteriota</taxon>
        <taxon>Cyanophyceae</taxon>
        <taxon>Leptolyngbyales</taxon>
        <taxon>Leptolyngbyaceae</taxon>
        <taxon>Myxacorys</taxon>
        <taxon>Myxacorys almedinensis</taxon>
    </lineage>
</organism>
<feature type="repeat" description="WD" evidence="3">
    <location>
        <begin position="853"/>
        <end position="894"/>
    </location>
</feature>
<evidence type="ECO:0000256" key="2">
    <source>
        <dbReference type="ARBA" id="ARBA00022737"/>
    </source>
</evidence>
<feature type="repeat" description="WD" evidence="3">
    <location>
        <begin position="979"/>
        <end position="1020"/>
    </location>
</feature>
<dbReference type="Gene3D" id="3.40.50.300">
    <property type="entry name" value="P-loop containing nucleotide triphosphate hydrolases"/>
    <property type="match status" value="1"/>
</dbReference>
<evidence type="ECO:0000256" key="3">
    <source>
        <dbReference type="PROSITE-ProRule" id="PRU00221"/>
    </source>
</evidence>
<dbReference type="Pfam" id="PF00931">
    <property type="entry name" value="NB-ARC"/>
    <property type="match status" value="1"/>
</dbReference>
<dbReference type="SMART" id="SM00320">
    <property type="entry name" value="WD40"/>
    <property type="match status" value="14"/>
</dbReference>
<feature type="domain" description="NB-ARC" evidence="4">
    <location>
        <begin position="127"/>
        <end position="266"/>
    </location>
</feature>
<dbReference type="Pfam" id="PF00400">
    <property type="entry name" value="WD40"/>
    <property type="match status" value="5"/>
</dbReference>
<comment type="caution">
    <text evidence="7">The sequence shown here is derived from an EMBL/GenBank/DDBJ whole genome shotgun (WGS) entry which is preliminary data.</text>
</comment>
<dbReference type="InterPro" id="IPR002182">
    <property type="entry name" value="NB-ARC"/>
</dbReference>
<feature type="repeat" description="WD" evidence="3">
    <location>
        <begin position="811"/>
        <end position="852"/>
    </location>
</feature>
<dbReference type="EMBL" id="WVIE01000031">
    <property type="protein sequence ID" value="NDJ19463.1"/>
    <property type="molecule type" value="Genomic_DNA"/>
</dbReference>
<dbReference type="InterPro" id="IPR001680">
    <property type="entry name" value="WD40_rpt"/>
</dbReference>
<keyword evidence="1 3" id="KW-0853">WD repeat</keyword>
<dbReference type="PANTHER" id="PTHR19848:SF8">
    <property type="entry name" value="F-BOX AND WD REPEAT DOMAIN CONTAINING 7"/>
    <property type="match status" value="1"/>
</dbReference>
<reference evidence="7" key="1">
    <citation type="submission" date="2019-12" db="EMBL/GenBank/DDBJ databases">
        <title>High-Quality draft genome sequences of three cyanobacteria isolated from the limestone walls of the Old Cathedral of Coimbra.</title>
        <authorList>
            <person name="Tiago I."/>
            <person name="Soares F."/>
            <person name="Portugal A."/>
        </authorList>
    </citation>
    <scope>NUCLEOTIDE SEQUENCE</scope>
    <source>
        <strain evidence="7">A</strain>
    </source>
</reference>
<dbReference type="Gene3D" id="2.130.10.10">
    <property type="entry name" value="YVTN repeat-like/Quinoprotein amine dehydrogenase"/>
    <property type="match status" value="5"/>
</dbReference>
<feature type="repeat" description="WD" evidence="3">
    <location>
        <begin position="1021"/>
        <end position="1062"/>
    </location>
</feature>
<dbReference type="RefSeq" id="WP_162424991.1">
    <property type="nucleotide sequence ID" value="NZ_WVIE01000031.1"/>
</dbReference>
<name>A0A8J7Z7J3_9CYAN</name>
<dbReference type="Pfam" id="PF25173">
    <property type="entry name" value="Beta-prop_WDR3_1st"/>
    <property type="match status" value="1"/>
</dbReference>
<dbReference type="SUPFAM" id="SSF50998">
    <property type="entry name" value="Quinoprotein alcohol dehydrogenase-like"/>
    <property type="match status" value="2"/>
</dbReference>
<dbReference type="InterPro" id="IPR058651">
    <property type="entry name" value="HTH_VMAP-M9"/>
</dbReference>
<dbReference type="PRINTS" id="PR00364">
    <property type="entry name" value="DISEASERSIST"/>
</dbReference>
<evidence type="ECO:0000313" key="7">
    <source>
        <dbReference type="EMBL" id="NDJ19463.1"/>
    </source>
</evidence>
<dbReference type="PROSITE" id="PS50294">
    <property type="entry name" value="WD_REPEATS_REGION"/>
    <property type="match status" value="13"/>
</dbReference>
<dbReference type="Proteomes" id="UP000646053">
    <property type="component" value="Unassembled WGS sequence"/>
</dbReference>
<feature type="repeat" description="WD" evidence="3">
    <location>
        <begin position="895"/>
        <end position="936"/>
    </location>
</feature>
<feature type="repeat" description="WD" evidence="3">
    <location>
        <begin position="769"/>
        <end position="810"/>
    </location>
</feature>
<evidence type="ECO:0000313" key="8">
    <source>
        <dbReference type="Proteomes" id="UP000646053"/>
    </source>
</evidence>
<feature type="repeat" description="WD" evidence="3">
    <location>
        <begin position="937"/>
        <end position="978"/>
    </location>
</feature>
<evidence type="ECO:0000259" key="6">
    <source>
        <dbReference type="Pfam" id="PF26355"/>
    </source>
</evidence>
<dbReference type="CDD" id="cd00200">
    <property type="entry name" value="WD40"/>
    <property type="match status" value="3"/>
</dbReference>
<sequence>METEQVLTLANSAVFAHSGKRLSEVEAAILLGSVQRHTYEQIAVSTGYAESYLKYDVGPKLWKRLGQALGEAVSKTHFQAALEHYWHCSLIAETQIQPLTALSKPQIDWGEGADVSSFYGRSLELTTLTEWIVTDQCRLIVVLGMGGIGKTSLSVKAAQQILAASGQAFDFVIWRSLRNAPPLETLLAELVPFLSNQQDPQAALNRLMVHLRSSRCLIILDNLETILQQGHQVGQFRAGYEHYEEFLRCVSEADHRSCVLLTSREKPAIAAVFEGTDLKVRSLPLKGSAPASQGILQAKGLQGTEPQKRLLCDRYGNSPLALKIVATSIQDLFEGNIATFLEEDALIFNGIRRLLDQQFARLSELETTIMYWLTINRDWTSVSELHADILPQIPRMRILEAVETLVWRSLIEKQSGSYTQQPVVMEYVTERFTEQIAIELATQELSCFNRYALIKTTVKDYIRESQFRLIVEGVVNQLQHRLASTSLKQHLQAILQKLHQEPMLRLGYTSGNLINLCAHLQLDLTEYNFSRLTIRHAYLQAIHLRRVNFAHATFAQSIFTQAFGNLLCVAVSPNGQYIAAGDASNQIRLWRVSDGQLLLNCQGHSDWVRSVVFGAEGKTLISGSDDQTIRCWDIQSGHCSKILSSPASRFASLALGADGRTLVSSGEDGIVRLWNLETSECVKTFEGHTQQIWSVALSPDGNAIASGSEDQTLRLWDIRTGQCLNLFEGHTNWIQSVAFSPDGQMLVSGSHDRTAKLWDVTTGNCLKTLVGHTNWVWSVAFSPNGHTLATASEDQTIRVWQVSTGQCLKTLAGHTNRIWSIAFSPQEQILVSGSDDQSLKLWDVHLGQCLKTWQGHTYKIFPVAYSPDGKLLASSGDEQVIRLWQVETGDCCCTLENQGSRLESLAFSPDGRTLMSGGEDKLIRLWDVQTKQCLQVFQGHSKQVWTVAFHPTEHRFASSGEDGTIWLWDLDTGQCLQILEGHTNWILTISFSPNGCYLASASHDQTVKLWDARTGQLLKTLQGHTNAVLGVAFSAESRLLVSSSFDQRIKLWDIETGNCLRTLEGHTDSIIPVSCHPHRPVIASGAVDHQIKLWDMQTGRCLRTLDGHTGLIYSLSFSPEGRTFASGSWDETIKLWDIETGICLKTLRPDRPYEGMNITGTKGLTVAQQTSLKALGATSAERNSGEAA</sequence>
<dbReference type="PRINTS" id="PR00320">
    <property type="entry name" value="GPROTEINBRPT"/>
</dbReference>
<protein>
    <submittedName>
        <fullName evidence="7">NACHT domain-containing protein</fullName>
    </submittedName>
</protein>
<feature type="repeat" description="WD" evidence="3">
    <location>
        <begin position="727"/>
        <end position="768"/>
    </location>
</feature>
<dbReference type="PROSITE" id="PS00678">
    <property type="entry name" value="WD_REPEATS_1"/>
    <property type="match status" value="8"/>
</dbReference>
<feature type="repeat" description="WD" evidence="3">
    <location>
        <begin position="685"/>
        <end position="726"/>
    </location>
</feature>
<feature type="domain" description="EML-like second beta-propeller" evidence="5">
    <location>
        <begin position="904"/>
        <end position="1060"/>
    </location>
</feature>
<dbReference type="AlphaFoldDB" id="A0A8J7Z7J3"/>
<keyword evidence="2" id="KW-0677">Repeat</keyword>
<evidence type="ECO:0000259" key="4">
    <source>
        <dbReference type="Pfam" id="PF00931"/>
    </source>
</evidence>
<dbReference type="InterPro" id="IPR055442">
    <property type="entry name" value="Beta-prop_EML-like_2nd"/>
</dbReference>
<evidence type="ECO:0000259" key="5">
    <source>
        <dbReference type="Pfam" id="PF23414"/>
    </source>
</evidence>
<dbReference type="SUPFAM" id="SSF52540">
    <property type="entry name" value="P-loop containing nucleoside triphosphate hydrolases"/>
    <property type="match status" value="1"/>
</dbReference>
<feature type="repeat" description="WD" evidence="3">
    <location>
        <begin position="1063"/>
        <end position="1104"/>
    </location>
</feature>
<keyword evidence="8" id="KW-1185">Reference proteome</keyword>
<dbReference type="PROSITE" id="PS50082">
    <property type="entry name" value="WD_REPEATS_2"/>
    <property type="match status" value="14"/>
</dbReference>
<dbReference type="Pfam" id="PF26355">
    <property type="entry name" value="HTH_VMAP-M9"/>
    <property type="match status" value="1"/>
</dbReference>
<dbReference type="InterPro" id="IPR020472">
    <property type="entry name" value="WD40_PAC1"/>
</dbReference>
<dbReference type="InterPro" id="IPR015943">
    <property type="entry name" value="WD40/YVTN_repeat-like_dom_sf"/>
</dbReference>
<dbReference type="InterPro" id="IPR027417">
    <property type="entry name" value="P-loop_NTPase"/>
</dbReference>
<proteinExistence type="predicted"/>
<evidence type="ECO:0000256" key="1">
    <source>
        <dbReference type="ARBA" id="ARBA00022574"/>
    </source>
</evidence>
<gene>
    <name evidence="7" type="ORF">GS601_19595</name>
</gene>
<dbReference type="InterPro" id="IPR011047">
    <property type="entry name" value="Quinoprotein_ADH-like_sf"/>
</dbReference>
<accession>A0A8J7Z7J3</accession>